<dbReference type="AlphaFoldDB" id="A0A9Q0EFL3"/>
<dbReference type="Proteomes" id="UP001148018">
    <property type="component" value="Unassembled WGS sequence"/>
</dbReference>
<evidence type="ECO:0000313" key="2">
    <source>
        <dbReference type="EMBL" id="KAJ3604475.1"/>
    </source>
</evidence>
<evidence type="ECO:0000256" key="1">
    <source>
        <dbReference type="SAM" id="MobiDB-lite"/>
    </source>
</evidence>
<organism evidence="2 3">
    <name type="scientific">Muraenolepis orangiensis</name>
    <name type="common">Patagonian moray cod</name>
    <dbReference type="NCBI Taxonomy" id="630683"/>
    <lineage>
        <taxon>Eukaryota</taxon>
        <taxon>Metazoa</taxon>
        <taxon>Chordata</taxon>
        <taxon>Craniata</taxon>
        <taxon>Vertebrata</taxon>
        <taxon>Euteleostomi</taxon>
        <taxon>Actinopterygii</taxon>
        <taxon>Neopterygii</taxon>
        <taxon>Teleostei</taxon>
        <taxon>Neoteleostei</taxon>
        <taxon>Acanthomorphata</taxon>
        <taxon>Zeiogadaria</taxon>
        <taxon>Gadariae</taxon>
        <taxon>Gadiformes</taxon>
        <taxon>Muraenolepidoidei</taxon>
        <taxon>Muraenolepididae</taxon>
        <taxon>Muraenolepis</taxon>
    </lineage>
</organism>
<evidence type="ECO:0000313" key="3">
    <source>
        <dbReference type="Proteomes" id="UP001148018"/>
    </source>
</evidence>
<feature type="compositionally biased region" description="Basic and acidic residues" evidence="1">
    <location>
        <begin position="26"/>
        <end position="41"/>
    </location>
</feature>
<feature type="region of interest" description="Disordered" evidence="1">
    <location>
        <begin position="26"/>
        <end position="68"/>
    </location>
</feature>
<comment type="caution">
    <text evidence="2">The sequence shown here is derived from an EMBL/GenBank/DDBJ whole genome shotgun (WGS) entry which is preliminary data.</text>
</comment>
<protein>
    <submittedName>
        <fullName evidence="2">Uncharacterized protein</fullName>
    </submittedName>
</protein>
<accession>A0A9Q0EFL3</accession>
<sequence>MQSSWFWTNLFNMCSVCEANLKVNRKTETDQDQSLEQKEPPEWLSPCPVFSKSLGPGAPADGGWLQAG</sequence>
<proteinExistence type="predicted"/>
<reference evidence="2" key="1">
    <citation type="submission" date="2022-07" db="EMBL/GenBank/DDBJ databases">
        <title>Chromosome-level genome of Muraenolepis orangiensis.</title>
        <authorList>
            <person name="Kim J."/>
        </authorList>
    </citation>
    <scope>NUCLEOTIDE SEQUENCE</scope>
    <source>
        <strain evidence="2">KU_S4_2022</strain>
        <tissue evidence="2">Muscle</tissue>
    </source>
</reference>
<dbReference type="EMBL" id="JANIIK010000044">
    <property type="protein sequence ID" value="KAJ3604475.1"/>
    <property type="molecule type" value="Genomic_DNA"/>
</dbReference>
<gene>
    <name evidence="2" type="ORF">NHX12_029215</name>
</gene>
<keyword evidence="3" id="KW-1185">Reference proteome</keyword>
<name>A0A9Q0EFL3_9TELE</name>